<dbReference type="KEGG" id="gtt:GUITHDRAFT_163166"/>
<protein>
    <recommendedName>
        <fullName evidence="2">EF-hand domain-containing protein</fullName>
    </recommendedName>
</protein>
<reference evidence="4" key="3">
    <citation type="submission" date="2015-06" db="UniProtKB">
        <authorList>
            <consortium name="EnsemblProtists"/>
        </authorList>
    </citation>
    <scope>IDENTIFICATION</scope>
</reference>
<name>L1JCR9_GUITC</name>
<evidence type="ECO:0000313" key="3">
    <source>
        <dbReference type="EMBL" id="EKX45895.1"/>
    </source>
</evidence>
<dbReference type="GO" id="GO:0005509">
    <property type="term" value="F:calcium ion binding"/>
    <property type="evidence" value="ECO:0007669"/>
    <property type="project" value="InterPro"/>
</dbReference>
<dbReference type="PROSITE" id="PS00018">
    <property type="entry name" value="EF_HAND_1"/>
    <property type="match status" value="1"/>
</dbReference>
<dbReference type="OrthoDB" id="10584878at2759"/>
<feature type="domain" description="EF-hand" evidence="2">
    <location>
        <begin position="43"/>
        <end position="78"/>
    </location>
</feature>
<dbReference type="OMA" id="TSCHAHC"/>
<evidence type="ECO:0000313" key="5">
    <source>
        <dbReference type="Proteomes" id="UP000011087"/>
    </source>
</evidence>
<dbReference type="PaxDb" id="55529-EKX45895"/>
<dbReference type="Gene3D" id="1.10.238.10">
    <property type="entry name" value="EF-hand"/>
    <property type="match status" value="2"/>
</dbReference>
<accession>L1JCR9</accession>
<evidence type="ECO:0000259" key="2">
    <source>
        <dbReference type="PROSITE" id="PS50222"/>
    </source>
</evidence>
<evidence type="ECO:0000256" key="1">
    <source>
        <dbReference type="ARBA" id="ARBA00022837"/>
    </source>
</evidence>
<evidence type="ECO:0000313" key="4">
    <source>
        <dbReference type="EnsemblProtists" id="EKX45895"/>
    </source>
</evidence>
<sequence length="221" mass="24935">MLACNLPGQLHAGLVAHPKRSRTLSAKRHEALLARSRFWREVQREKKMETLMAKYDKSKTGNLNMQELGDFLQDAAKGVRPSDEEINFVMRSTQSKDGGVGDAITKSQIMIALDVWRHYEKTKPEIETYFKKYDTNNSGMLEFDQADSRQLKNLLTELNDGIPPPDDEVRWIESNADGSLKGVQKTGGINKTELMGAIALWYTHIEEAQTKTTTSSCCVIQ</sequence>
<dbReference type="InterPro" id="IPR011992">
    <property type="entry name" value="EF-hand-dom_pair"/>
</dbReference>
<dbReference type="RefSeq" id="XP_005832875.1">
    <property type="nucleotide sequence ID" value="XM_005832818.1"/>
</dbReference>
<dbReference type="InterPro" id="IPR018247">
    <property type="entry name" value="EF_Hand_1_Ca_BS"/>
</dbReference>
<dbReference type="PROSITE" id="PS50222">
    <property type="entry name" value="EF_HAND_2"/>
    <property type="match status" value="1"/>
</dbReference>
<dbReference type="Proteomes" id="UP000011087">
    <property type="component" value="Unassembled WGS sequence"/>
</dbReference>
<reference evidence="3 5" key="1">
    <citation type="journal article" date="2012" name="Nature">
        <title>Algal genomes reveal evolutionary mosaicism and the fate of nucleomorphs.</title>
        <authorList>
            <consortium name="DOE Joint Genome Institute"/>
            <person name="Curtis B.A."/>
            <person name="Tanifuji G."/>
            <person name="Burki F."/>
            <person name="Gruber A."/>
            <person name="Irimia M."/>
            <person name="Maruyama S."/>
            <person name="Arias M.C."/>
            <person name="Ball S.G."/>
            <person name="Gile G.H."/>
            <person name="Hirakawa Y."/>
            <person name="Hopkins J.F."/>
            <person name="Kuo A."/>
            <person name="Rensing S.A."/>
            <person name="Schmutz J."/>
            <person name="Symeonidi A."/>
            <person name="Elias M."/>
            <person name="Eveleigh R.J."/>
            <person name="Herman E.K."/>
            <person name="Klute M.J."/>
            <person name="Nakayama T."/>
            <person name="Obornik M."/>
            <person name="Reyes-Prieto A."/>
            <person name="Armbrust E.V."/>
            <person name="Aves S.J."/>
            <person name="Beiko R.G."/>
            <person name="Coutinho P."/>
            <person name="Dacks J.B."/>
            <person name="Durnford D.G."/>
            <person name="Fast N.M."/>
            <person name="Green B.R."/>
            <person name="Grisdale C.J."/>
            <person name="Hempel F."/>
            <person name="Henrissat B."/>
            <person name="Hoppner M.P."/>
            <person name="Ishida K."/>
            <person name="Kim E."/>
            <person name="Koreny L."/>
            <person name="Kroth P.G."/>
            <person name="Liu Y."/>
            <person name="Malik S.B."/>
            <person name="Maier U.G."/>
            <person name="McRose D."/>
            <person name="Mock T."/>
            <person name="Neilson J.A."/>
            <person name="Onodera N.T."/>
            <person name="Poole A.M."/>
            <person name="Pritham E.J."/>
            <person name="Richards T.A."/>
            <person name="Rocap G."/>
            <person name="Roy S.W."/>
            <person name="Sarai C."/>
            <person name="Schaack S."/>
            <person name="Shirato S."/>
            <person name="Slamovits C.H."/>
            <person name="Spencer D.F."/>
            <person name="Suzuki S."/>
            <person name="Worden A.Z."/>
            <person name="Zauner S."/>
            <person name="Barry K."/>
            <person name="Bell C."/>
            <person name="Bharti A.K."/>
            <person name="Crow J.A."/>
            <person name="Grimwood J."/>
            <person name="Kramer R."/>
            <person name="Lindquist E."/>
            <person name="Lucas S."/>
            <person name="Salamov A."/>
            <person name="McFadden G.I."/>
            <person name="Lane C.E."/>
            <person name="Keeling P.J."/>
            <person name="Gray M.W."/>
            <person name="Grigoriev I.V."/>
            <person name="Archibald J.M."/>
        </authorList>
    </citation>
    <scope>NUCLEOTIDE SEQUENCE</scope>
    <source>
        <strain evidence="3 5">CCMP2712</strain>
    </source>
</reference>
<gene>
    <name evidence="3" type="ORF">GUITHDRAFT_163166</name>
</gene>
<dbReference type="AlphaFoldDB" id="L1JCR9"/>
<proteinExistence type="predicted"/>
<dbReference type="EMBL" id="JH992997">
    <property type="protein sequence ID" value="EKX45895.1"/>
    <property type="molecule type" value="Genomic_DNA"/>
</dbReference>
<keyword evidence="5" id="KW-1185">Reference proteome</keyword>
<organism evidence="3">
    <name type="scientific">Guillardia theta (strain CCMP2712)</name>
    <name type="common">Cryptophyte</name>
    <dbReference type="NCBI Taxonomy" id="905079"/>
    <lineage>
        <taxon>Eukaryota</taxon>
        <taxon>Cryptophyceae</taxon>
        <taxon>Pyrenomonadales</taxon>
        <taxon>Geminigeraceae</taxon>
        <taxon>Guillardia</taxon>
    </lineage>
</organism>
<keyword evidence="1" id="KW-0106">Calcium</keyword>
<dbReference type="eggNOG" id="ENOG502SWCB">
    <property type="taxonomic scope" value="Eukaryota"/>
</dbReference>
<dbReference type="InterPro" id="IPR002048">
    <property type="entry name" value="EF_hand_dom"/>
</dbReference>
<dbReference type="SUPFAM" id="SSF47473">
    <property type="entry name" value="EF-hand"/>
    <property type="match status" value="1"/>
</dbReference>
<dbReference type="EnsemblProtists" id="EKX45895">
    <property type="protein sequence ID" value="EKX45895"/>
    <property type="gene ID" value="GUITHDRAFT_163166"/>
</dbReference>
<dbReference type="HOGENOM" id="CLU_116505_0_0_1"/>
<reference evidence="5" key="2">
    <citation type="submission" date="2012-11" db="EMBL/GenBank/DDBJ databases">
        <authorList>
            <person name="Kuo A."/>
            <person name="Curtis B.A."/>
            <person name="Tanifuji G."/>
            <person name="Burki F."/>
            <person name="Gruber A."/>
            <person name="Irimia M."/>
            <person name="Maruyama S."/>
            <person name="Arias M.C."/>
            <person name="Ball S.G."/>
            <person name="Gile G.H."/>
            <person name="Hirakawa Y."/>
            <person name="Hopkins J.F."/>
            <person name="Rensing S.A."/>
            <person name="Schmutz J."/>
            <person name="Symeonidi A."/>
            <person name="Elias M."/>
            <person name="Eveleigh R.J."/>
            <person name="Herman E.K."/>
            <person name="Klute M.J."/>
            <person name="Nakayama T."/>
            <person name="Obornik M."/>
            <person name="Reyes-Prieto A."/>
            <person name="Armbrust E.V."/>
            <person name="Aves S.J."/>
            <person name="Beiko R.G."/>
            <person name="Coutinho P."/>
            <person name="Dacks J.B."/>
            <person name="Durnford D.G."/>
            <person name="Fast N.M."/>
            <person name="Green B.R."/>
            <person name="Grisdale C."/>
            <person name="Hempe F."/>
            <person name="Henrissat B."/>
            <person name="Hoppner M.P."/>
            <person name="Ishida K.-I."/>
            <person name="Kim E."/>
            <person name="Koreny L."/>
            <person name="Kroth P.G."/>
            <person name="Liu Y."/>
            <person name="Malik S.-B."/>
            <person name="Maier U.G."/>
            <person name="McRose D."/>
            <person name="Mock T."/>
            <person name="Neilson J.A."/>
            <person name="Onodera N.T."/>
            <person name="Poole A.M."/>
            <person name="Pritham E.J."/>
            <person name="Richards T.A."/>
            <person name="Rocap G."/>
            <person name="Roy S.W."/>
            <person name="Sarai C."/>
            <person name="Schaack S."/>
            <person name="Shirato S."/>
            <person name="Slamovits C.H."/>
            <person name="Spencer D.F."/>
            <person name="Suzuki S."/>
            <person name="Worden A.Z."/>
            <person name="Zauner S."/>
            <person name="Barry K."/>
            <person name="Bell C."/>
            <person name="Bharti A.K."/>
            <person name="Crow J.A."/>
            <person name="Grimwood J."/>
            <person name="Kramer R."/>
            <person name="Lindquist E."/>
            <person name="Lucas S."/>
            <person name="Salamov A."/>
            <person name="McFadden G.I."/>
            <person name="Lane C.E."/>
            <person name="Keeling P.J."/>
            <person name="Gray M.W."/>
            <person name="Grigoriev I.V."/>
            <person name="Archibald J.M."/>
        </authorList>
    </citation>
    <scope>NUCLEOTIDE SEQUENCE</scope>
    <source>
        <strain evidence="5">CCMP2712</strain>
    </source>
</reference>
<dbReference type="GeneID" id="17302493"/>